<keyword evidence="2" id="KW-0472">Membrane</keyword>
<keyword evidence="4" id="KW-1185">Reference proteome</keyword>
<dbReference type="InterPro" id="IPR007060">
    <property type="entry name" value="FtsL/DivIC"/>
</dbReference>
<feature type="compositionally biased region" description="Basic and acidic residues" evidence="1">
    <location>
        <begin position="58"/>
        <end position="69"/>
    </location>
</feature>
<proteinExistence type="predicted"/>
<dbReference type="EMBL" id="JBBIAA010000019">
    <property type="protein sequence ID" value="MEJ5946290.1"/>
    <property type="molecule type" value="Genomic_DNA"/>
</dbReference>
<feature type="compositionally biased region" description="Polar residues" evidence="1">
    <location>
        <begin position="24"/>
        <end position="40"/>
    </location>
</feature>
<feature type="region of interest" description="Disordered" evidence="1">
    <location>
        <begin position="1"/>
        <end position="82"/>
    </location>
</feature>
<reference evidence="3 4" key="1">
    <citation type="journal article" date="2017" name="Int. J. Syst. Evol. Microbiol.">
        <title>Pseudokineococcus basanitobsidens sp. nov., isolated from volcanic rock.</title>
        <authorList>
            <person name="Lee D.W."/>
            <person name="Park M.Y."/>
            <person name="Kim J.J."/>
            <person name="Kim B.S."/>
        </authorList>
    </citation>
    <scope>NUCLEOTIDE SEQUENCE [LARGE SCALE GENOMIC DNA]</scope>
    <source>
        <strain evidence="3 4">DSM 103726</strain>
    </source>
</reference>
<keyword evidence="2" id="KW-0812">Transmembrane</keyword>
<keyword evidence="2" id="KW-1133">Transmembrane helix</keyword>
<protein>
    <submittedName>
        <fullName evidence="3">Septum formation initiator family protein</fullName>
    </submittedName>
</protein>
<comment type="caution">
    <text evidence="3">The sequence shown here is derived from an EMBL/GenBank/DDBJ whole genome shotgun (WGS) entry which is preliminary data.</text>
</comment>
<evidence type="ECO:0000313" key="3">
    <source>
        <dbReference type="EMBL" id="MEJ5946290.1"/>
    </source>
</evidence>
<evidence type="ECO:0000313" key="4">
    <source>
        <dbReference type="Proteomes" id="UP001387100"/>
    </source>
</evidence>
<organism evidence="3 4">
    <name type="scientific">Pseudokineococcus basanitobsidens</name>
    <dbReference type="NCBI Taxonomy" id="1926649"/>
    <lineage>
        <taxon>Bacteria</taxon>
        <taxon>Bacillati</taxon>
        <taxon>Actinomycetota</taxon>
        <taxon>Actinomycetes</taxon>
        <taxon>Kineosporiales</taxon>
        <taxon>Kineosporiaceae</taxon>
        <taxon>Pseudokineococcus</taxon>
    </lineage>
</organism>
<dbReference type="Pfam" id="PF04977">
    <property type="entry name" value="DivIC"/>
    <property type="match status" value="1"/>
</dbReference>
<dbReference type="RefSeq" id="WP_339575674.1">
    <property type="nucleotide sequence ID" value="NZ_JBBIAA010000019.1"/>
</dbReference>
<sequence>MAPRAGRGDDGGQERGADVRTAAPGTTASPVRATSSTATPASLHLPARGDAAARARRAREVAAADRRGSEGPGRGRGLVRSLPAPRGLTRRAAAFSVLLLAVVAALAPYLHATISQRAEVAAAEAGLAQTRADVEDLEVELARWQDPLFVQREARERLALVMPGDRLYRVTGVSPSQQVAEDPRVAAAAELRTTDADRPWFGVLWDSVDAAGRETSGR</sequence>
<evidence type="ECO:0000256" key="2">
    <source>
        <dbReference type="SAM" id="Phobius"/>
    </source>
</evidence>
<evidence type="ECO:0000256" key="1">
    <source>
        <dbReference type="SAM" id="MobiDB-lite"/>
    </source>
</evidence>
<feature type="transmembrane region" description="Helical" evidence="2">
    <location>
        <begin position="92"/>
        <end position="110"/>
    </location>
</feature>
<name>A0ABU8RMK5_9ACTN</name>
<dbReference type="Proteomes" id="UP001387100">
    <property type="component" value="Unassembled WGS sequence"/>
</dbReference>
<gene>
    <name evidence="3" type="ORF">WDZ17_13410</name>
</gene>
<accession>A0ABU8RMK5</accession>
<feature type="compositionally biased region" description="Basic and acidic residues" evidence="1">
    <location>
        <begin position="1"/>
        <end position="18"/>
    </location>
</feature>